<feature type="repeat" description="Filamin" evidence="1">
    <location>
        <begin position="68"/>
        <end position="162"/>
    </location>
</feature>
<protein>
    <recommendedName>
        <fullName evidence="4">Filamin</fullName>
    </recommendedName>
</protein>
<comment type="caution">
    <text evidence="2">The sequence shown here is derived from an EMBL/GenBank/DDBJ whole genome shotgun (WGS) entry which is preliminary data.</text>
</comment>
<evidence type="ECO:0000313" key="3">
    <source>
        <dbReference type="Proteomes" id="UP001153148"/>
    </source>
</evidence>
<accession>A0ABN7PS08</accession>
<organism evidence="2 3">
    <name type="scientific">Timema podura</name>
    <name type="common">Walking stick</name>
    <dbReference type="NCBI Taxonomy" id="61482"/>
    <lineage>
        <taxon>Eukaryota</taxon>
        <taxon>Metazoa</taxon>
        <taxon>Ecdysozoa</taxon>
        <taxon>Arthropoda</taxon>
        <taxon>Hexapoda</taxon>
        <taxon>Insecta</taxon>
        <taxon>Pterygota</taxon>
        <taxon>Neoptera</taxon>
        <taxon>Polyneoptera</taxon>
        <taxon>Phasmatodea</taxon>
        <taxon>Timematodea</taxon>
        <taxon>Timematoidea</taxon>
        <taxon>Timematidae</taxon>
        <taxon>Timema</taxon>
    </lineage>
</organism>
<dbReference type="EMBL" id="CAJPIN010108849">
    <property type="protein sequence ID" value="CAG2068957.1"/>
    <property type="molecule type" value="Genomic_DNA"/>
</dbReference>
<dbReference type="SMART" id="SM00557">
    <property type="entry name" value="IG_FLMN"/>
    <property type="match status" value="1"/>
</dbReference>
<dbReference type="PROSITE" id="PS50194">
    <property type="entry name" value="FILAMIN_REPEAT"/>
    <property type="match status" value="1"/>
</dbReference>
<dbReference type="InterPro" id="IPR013783">
    <property type="entry name" value="Ig-like_fold"/>
</dbReference>
<dbReference type="Pfam" id="PF00630">
    <property type="entry name" value="Filamin"/>
    <property type="match status" value="1"/>
</dbReference>
<sequence>MFEVTEQGLSTGLTLDQNIHDTLLVLDVGVDVAPETPLVVDVGVDVAPETLLVVDVGVDVAPETFLVVPVMTGAKMAILGEAVRLVASGANATFELSAVGFSRDDIEVNIISPSKRPVTARLLEDKPGEFRVEFTPTEVGSHLVEVSVAGQKLPAGPLVAKVYNSALIRVTDVASGVVGQPCQFRGNYNHTDTTLHVL</sequence>
<proteinExistence type="predicted"/>
<evidence type="ECO:0008006" key="4">
    <source>
        <dbReference type="Google" id="ProtNLM"/>
    </source>
</evidence>
<dbReference type="InterPro" id="IPR017868">
    <property type="entry name" value="Filamin/ABP280_repeat-like"/>
</dbReference>
<reference evidence="2" key="1">
    <citation type="submission" date="2021-03" db="EMBL/GenBank/DDBJ databases">
        <authorList>
            <person name="Tran Van P."/>
        </authorList>
    </citation>
    <scope>NUCLEOTIDE SEQUENCE</scope>
</reference>
<keyword evidence="3" id="KW-1185">Reference proteome</keyword>
<gene>
    <name evidence="2" type="ORF">TPAB3V08_LOCUS15900</name>
</gene>
<dbReference type="Gene3D" id="2.60.40.10">
    <property type="entry name" value="Immunoglobulins"/>
    <property type="match status" value="1"/>
</dbReference>
<evidence type="ECO:0000313" key="2">
    <source>
        <dbReference type="EMBL" id="CAG2068957.1"/>
    </source>
</evidence>
<name>A0ABN7PS08_TIMPD</name>
<dbReference type="InterPro" id="IPR001298">
    <property type="entry name" value="Filamin/ABP280_rpt"/>
</dbReference>
<dbReference type="SUPFAM" id="SSF81296">
    <property type="entry name" value="E set domains"/>
    <property type="match status" value="1"/>
</dbReference>
<dbReference type="Proteomes" id="UP001153148">
    <property type="component" value="Unassembled WGS sequence"/>
</dbReference>
<evidence type="ECO:0000256" key="1">
    <source>
        <dbReference type="PROSITE-ProRule" id="PRU00087"/>
    </source>
</evidence>
<dbReference type="InterPro" id="IPR014756">
    <property type="entry name" value="Ig_E-set"/>
</dbReference>
<feature type="non-terminal residue" evidence="2">
    <location>
        <position position="198"/>
    </location>
</feature>